<dbReference type="Pfam" id="PF00148">
    <property type="entry name" value="Oxidored_nitro"/>
    <property type="match status" value="1"/>
</dbReference>
<dbReference type="PROSITE" id="PS00699">
    <property type="entry name" value="NITROGENASE_1_1"/>
    <property type="match status" value="1"/>
</dbReference>
<dbReference type="Proteomes" id="UP000011220">
    <property type="component" value="Chromosome"/>
</dbReference>
<proteinExistence type="inferred from homology"/>
<dbReference type="Gene3D" id="3.40.50.1980">
    <property type="entry name" value="Nitrogenase molybdenum iron protein domain"/>
    <property type="match status" value="3"/>
</dbReference>
<dbReference type="GO" id="GO:0016163">
    <property type="term" value="F:nitrogenase activity"/>
    <property type="evidence" value="ECO:0007669"/>
    <property type="project" value="InterPro"/>
</dbReference>
<evidence type="ECO:0000256" key="2">
    <source>
        <dbReference type="RuleBase" id="RU004021"/>
    </source>
</evidence>
<dbReference type="InterPro" id="IPR049939">
    <property type="entry name" value="NifE-like"/>
</dbReference>
<evidence type="ECO:0000313" key="4">
    <source>
        <dbReference type="EMBL" id="AGC68953.1"/>
    </source>
</evidence>
<dbReference type="InterPro" id="IPR000510">
    <property type="entry name" value="Nase/OxRdtase_comp1"/>
</dbReference>
<evidence type="ECO:0000313" key="5">
    <source>
        <dbReference type="Proteomes" id="UP000011220"/>
    </source>
</evidence>
<dbReference type="PROSITE" id="PS00090">
    <property type="entry name" value="NITROGENASE_1_2"/>
    <property type="match status" value="1"/>
</dbReference>
<dbReference type="eggNOG" id="COG2710">
    <property type="taxonomic scope" value="Bacteria"/>
</dbReference>
<protein>
    <submittedName>
        <fullName evidence="4">Nitrogenase iron-molybdenum cofactor biosynthesis protein NifE</fullName>
    </submittedName>
</protein>
<gene>
    <name evidence="4" type="primary">nifE</name>
    <name evidence="4" type="ordered locus">Cst_c19800</name>
</gene>
<dbReference type="STRING" id="1121335.Cst_c19800"/>
<keyword evidence="1 2" id="KW-0535">Nitrogen fixation</keyword>
<dbReference type="AlphaFoldDB" id="L7VTP9"/>
<evidence type="ECO:0000256" key="1">
    <source>
        <dbReference type="ARBA" id="ARBA00023231"/>
    </source>
</evidence>
<reference evidence="4 5" key="1">
    <citation type="journal article" date="2013" name="Genome Announc.">
        <title>Complete genome sequence of Clostridium stercorarium subsp. stercorarium strain DSM 8532, a thermophilic degrader of plant cell wall fibers.</title>
        <authorList>
            <person name="Poehlein A."/>
            <person name="Zverlov V.V."/>
            <person name="Daniel R."/>
            <person name="Schwarz W.H."/>
            <person name="Liebl W."/>
        </authorList>
    </citation>
    <scope>NUCLEOTIDE SEQUENCE [LARGE SCALE GENOMIC DNA]</scope>
    <source>
        <strain evidence="5">ATCC 35414 / DSM 8532 / NCIMB 11754</strain>
    </source>
</reference>
<dbReference type="SUPFAM" id="SSF53807">
    <property type="entry name" value="Helical backbone' metal receptor"/>
    <property type="match status" value="1"/>
</dbReference>
<accession>L7VTP9</accession>
<dbReference type="PATRIC" id="fig|1121335.3.peg.1986"/>
<dbReference type="PANTHER" id="PTHR42956:SF1">
    <property type="entry name" value="NITROGENASE IRON-MOLYBDENUM COFACTOR BIOSYNTHESIS PROTEIN NIFE"/>
    <property type="match status" value="1"/>
</dbReference>
<dbReference type="EMBL" id="CP004044">
    <property type="protein sequence ID" value="AGC68953.1"/>
    <property type="molecule type" value="Genomic_DNA"/>
</dbReference>
<sequence length="514" mass="57102">MVPFAKSGRHFFNIKKIPMEEWHMTGINLSIPEVQIREIRINSITGYHGDAEELVRAGKTGLKDRDRSFSQCMGCATSKAACMTILIQDAAVISHGPLGCASCLHEFAFTYRVNSPIRDLKNPTRRYIFSTNLQERDTIYGGSAKLARAIREVYSRTRANAIFVLTTCALAIIGDDVESVCVEAEEELGIPVIAVFCEGFRSKVWTTGFDAAYHAIARKLIKKPLRRRSDLINVINFWGSDVFAEWFAPFGAKPNYITPYSTVESLESAGEATATVQACSTLGSYLGAVLEQEFGVPEIPAAPPYGIAQTDRWFRALGKILGKEDIAEKVIAEKKKKYLPRIEELRRELSGKTAYVTAGAAHGHALLDVLGELGLNAVGAAIFHHDPVYDSKRPENDQLAQRVSDYGNVPNYNVCNRQESELVNALNRIRPDVLLARHGGMTLWGAKLGIPTLLVGDEHFSMGYEGLVNYGERLLEAIENDEFVKNLRKHAVIPYTKWWLEQPTDYFLEGGPGL</sequence>
<name>L7VTP9_THES1</name>
<comment type="similarity">
    <text evidence="2">Belongs to the NifD/NifK/NifE/NifN family.</text>
</comment>
<evidence type="ECO:0000259" key="3">
    <source>
        <dbReference type="Pfam" id="PF00148"/>
    </source>
</evidence>
<dbReference type="PANTHER" id="PTHR42956">
    <property type="entry name" value="NITROGENASE IRON-MOLYBDENUM COFACTOR BIOSYNTHESIS PROTEIN NIFE"/>
    <property type="match status" value="1"/>
</dbReference>
<dbReference type="InterPro" id="IPR000318">
    <property type="entry name" value="Nase_comp1_CS"/>
</dbReference>
<keyword evidence="5" id="KW-1185">Reference proteome</keyword>
<feature type="domain" description="Nitrogenase/oxidoreductase component 1" evidence="3">
    <location>
        <begin position="75"/>
        <end position="478"/>
    </location>
</feature>
<organism evidence="4 5">
    <name type="scientific">Thermoclostridium stercorarium (strain ATCC 35414 / DSM 8532 / NCIMB 11754)</name>
    <name type="common">Clostridium stercorarium</name>
    <dbReference type="NCBI Taxonomy" id="1121335"/>
    <lineage>
        <taxon>Bacteria</taxon>
        <taxon>Bacillati</taxon>
        <taxon>Bacillota</taxon>
        <taxon>Clostridia</taxon>
        <taxon>Eubacteriales</taxon>
        <taxon>Oscillospiraceae</taxon>
        <taxon>Thermoclostridium</taxon>
    </lineage>
</organism>
<dbReference type="KEGG" id="css:Cst_c19800"/>